<evidence type="ECO:0000256" key="4">
    <source>
        <dbReference type="ARBA" id="ARBA00022989"/>
    </source>
</evidence>
<keyword evidence="4 6" id="KW-1133">Transmembrane helix</keyword>
<dbReference type="GO" id="GO:0005886">
    <property type="term" value="C:plasma membrane"/>
    <property type="evidence" value="ECO:0007669"/>
    <property type="project" value="UniProtKB-SubCell"/>
</dbReference>
<dbReference type="Pfam" id="PF07690">
    <property type="entry name" value="MFS_1"/>
    <property type="match status" value="1"/>
</dbReference>
<feature type="transmembrane region" description="Helical" evidence="6">
    <location>
        <begin position="372"/>
        <end position="390"/>
    </location>
</feature>
<evidence type="ECO:0000256" key="2">
    <source>
        <dbReference type="ARBA" id="ARBA00022475"/>
    </source>
</evidence>
<dbReference type="InParanoid" id="D6TS70"/>
<feature type="transmembrane region" description="Helical" evidence="6">
    <location>
        <begin position="222"/>
        <end position="245"/>
    </location>
</feature>
<comment type="subcellular location">
    <subcellularLocation>
        <location evidence="1">Cell membrane</location>
        <topology evidence="1">Multi-pass membrane protein</topology>
    </subcellularLocation>
</comment>
<feature type="transmembrane region" description="Helical" evidence="6">
    <location>
        <begin position="75"/>
        <end position="97"/>
    </location>
</feature>
<feature type="domain" description="Major facilitator superfamily (MFS) profile" evidence="7">
    <location>
        <begin position="10"/>
        <end position="394"/>
    </location>
</feature>
<dbReference type="PANTHER" id="PTHR23513:SF6">
    <property type="entry name" value="MAJOR FACILITATOR SUPERFAMILY ASSOCIATED DOMAIN-CONTAINING PROTEIN"/>
    <property type="match status" value="1"/>
</dbReference>
<evidence type="ECO:0000313" key="9">
    <source>
        <dbReference type="Proteomes" id="UP000004508"/>
    </source>
</evidence>
<reference evidence="8 9" key="1">
    <citation type="journal article" date="2011" name="Stand. Genomic Sci.">
        <title>Non-contiguous finished genome sequence and contextual data of the filamentous soil bacterium Ktedonobacter racemifer type strain (SOSP1-21).</title>
        <authorList>
            <person name="Chang Y.J."/>
            <person name="Land M."/>
            <person name="Hauser L."/>
            <person name="Chertkov O."/>
            <person name="Del Rio T.G."/>
            <person name="Nolan M."/>
            <person name="Copeland A."/>
            <person name="Tice H."/>
            <person name="Cheng J.F."/>
            <person name="Lucas S."/>
            <person name="Han C."/>
            <person name="Goodwin L."/>
            <person name="Pitluck S."/>
            <person name="Ivanova N."/>
            <person name="Ovchinikova G."/>
            <person name="Pati A."/>
            <person name="Chen A."/>
            <person name="Palaniappan K."/>
            <person name="Mavromatis K."/>
            <person name="Liolios K."/>
            <person name="Brettin T."/>
            <person name="Fiebig A."/>
            <person name="Rohde M."/>
            <person name="Abt B."/>
            <person name="Goker M."/>
            <person name="Detter J.C."/>
            <person name="Woyke T."/>
            <person name="Bristow J."/>
            <person name="Eisen J.A."/>
            <person name="Markowitz V."/>
            <person name="Hugenholtz P."/>
            <person name="Kyrpides N.C."/>
            <person name="Klenk H.P."/>
            <person name="Lapidus A."/>
        </authorList>
    </citation>
    <scope>NUCLEOTIDE SEQUENCE [LARGE SCALE GENOMIC DNA]</scope>
    <source>
        <strain evidence="9">DSM 44963</strain>
    </source>
</reference>
<organism evidence="8 9">
    <name type="scientific">Ktedonobacter racemifer DSM 44963</name>
    <dbReference type="NCBI Taxonomy" id="485913"/>
    <lineage>
        <taxon>Bacteria</taxon>
        <taxon>Bacillati</taxon>
        <taxon>Chloroflexota</taxon>
        <taxon>Ktedonobacteria</taxon>
        <taxon>Ktedonobacterales</taxon>
        <taxon>Ktedonobacteraceae</taxon>
        <taxon>Ktedonobacter</taxon>
    </lineage>
</organism>
<dbReference type="InterPro" id="IPR020846">
    <property type="entry name" value="MFS_dom"/>
</dbReference>
<dbReference type="Proteomes" id="UP000004508">
    <property type="component" value="Unassembled WGS sequence"/>
</dbReference>
<evidence type="ECO:0000313" key="8">
    <source>
        <dbReference type="EMBL" id="EFH86143.1"/>
    </source>
</evidence>
<gene>
    <name evidence="8" type="ORF">Krac_7422</name>
</gene>
<feature type="transmembrane region" description="Helical" evidence="6">
    <location>
        <begin position="103"/>
        <end position="124"/>
    </location>
</feature>
<dbReference type="GO" id="GO:0022857">
    <property type="term" value="F:transmembrane transporter activity"/>
    <property type="evidence" value="ECO:0007669"/>
    <property type="project" value="InterPro"/>
</dbReference>
<feature type="transmembrane region" description="Helical" evidence="6">
    <location>
        <begin position="251"/>
        <end position="273"/>
    </location>
</feature>
<dbReference type="SUPFAM" id="SSF103473">
    <property type="entry name" value="MFS general substrate transporter"/>
    <property type="match status" value="1"/>
</dbReference>
<comment type="caution">
    <text evidence="8">The sequence shown here is derived from an EMBL/GenBank/DDBJ whole genome shotgun (WGS) entry which is preliminary data.</text>
</comment>
<dbReference type="Gene3D" id="1.20.1250.20">
    <property type="entry name" value="MFS general substrate transporter like domains"/>
    <property type="match status" value="1"/>
</dbReference>
<dbReference type="PROSITE" id="PS50850">
    <property type="entry name" value="MFS"/>
    <property type="match status" value="1"/>
</dbReference>
<keyword evidence="9" id="KW-1185">Reference proteome</keyword>
<protein>
    <submittedName>
        <fullName evidence="8">Major facilitator superfamily MFS_1</fullName>
    </submittedName>
</protein>
<keyword evidence="2" id="KW-1003">Cell membrane</keyword>
<evidence type="ECO:0000259" key="7">
    <source>
        <dbReference type="PROSITE" id="PS50850"/>
    </source>
</evidence>
<dbReference type="eggNOG" id="COG2814">
    <property type="taxonomic scope" value="Bacteria"/>
</dbReference>
<keyword evidence="5 6" id="KW-0472">Membrane</keyword>
<evidence type="ECO:0000256" key="3">
    <source>
        <dbReference type="ARBA" id="ARBA00022692"/>
    </source>
</evidence>
<dbReference type="EMBL" id="ADVG01000002">
    <property type="protein sequence ID" value="EFH86143.1"/>
    <property type="molecule type" value="Genomic_DNA"/>
</dbReference>
<dbReference type="InterPro" id="IPR011701">
    <property type="entry name" value="MFS"/>
</dbReference>
<evidence type="ECO:0000256" key="1">
    <source>
        <dbReference type="ARBA" id="ARBA00004651"/>
    </source>
</evidence>
<feature type="transmembrane region" description="Helical" evidence="6">
    <location>
        <begin position="346"/>
        <end position="366"/>
    </location>
</feature>
<proteinExistence type="predicted"/>
<feature type="transmembrane region" description="Helical" evidence="6">
    <location>
        <begin position="168"/>
        <end position="192"/>
    </location>
</feature>
<dbReference type="RefSeq" id="WP_007910187.1">
    <property type="nucleotide sequence ID" value="NZ_ADVG01000002.1"/>
</dbReference>
<feature type="transmembrane region" description="Helical" evidence="6">
    <location>
        <begin position="45"/>
        <end position="68"/>
    </location>
</feature>
<dbReference type="InterPro" id="IPR036259">
    <property type="entry name" value="MFS_trans_sf"/>
</dbReference>
<dbReference type="AlphaFoldDB" id="D6TS70"/>
<keyword evidence="3 6" id="KW-0812">Transmembrane</keyword>
<evidence type="ECO:0000256" key="6">
    <source>
        <dbReference type="SAM" id="Phobius"/>
    </source>
</evidence>
<dbReference type="OrthoDB" id="142509at2"/>
<accession>D6TS70</accession>
<evidence type="ECO:0000256" key="5">
    <source>
        <dbReference type="ARBA" id="ARBA00023136"/>
    </source>
</evidence>
<dbReference type="STRING" id="485913.Krac_7422"/>
<name>D6TS70_KTERA</name>
<sequence length="398" mass="43088">MSKSLWKQRNFMLLWSGQLVSWVGTEVSGIALPLVVLALTGSSAQAGGVAAIRGLVYVFWAIPAGGLIDRWNRKIVMVLANLGSGLAMGSITLALAFHTLSVIQLYIMSAIEGSFFVFANLGRFASFPKVVSKEQFPAASAQSSTADQIALLVGPPLGGFLYQTGGGFIAFFVDSLSYFINAFSIFFITIPLDAETPTERKAIHHEIKEAILWFWHQPLLRFLNLLTAGRTILSAGLYLLIIVLAKEHHASSLFIGVIFTIGAGGGICGSFVSAKIYSRFGMKQLLVGVSLLSFFIFSLYAIAINNVLLAGITALLYAIDPLYNVTTSSYSAKMVPDEMRGRVTSLARLVVLGAYSFGFFITGNLLQYLGSRWTIGVFSFMLLLLFIATAKNRNLAVG</sequence>
<dbReference type="PANTHER" id="PTHR23513">
    <property type="entry name" value="INTEGRAL MEMBRANE EFFLUX PROTEIN-RELATED"/>
    <property type="match status" value="1"/>
</dbReference>
<dbReference type="CDD" id="cd06173">
    <property type="entry name" value="MFS_MefA_like"/>
    <property type="match status" value="1"/>
</dbReference>